<name>A0A1E5VJA1_9POAL</name>
<feature type="compositionally biased region" description="Gly residues" evidence="1">
    <location>
        <begin position="301"/>
        <end position="312"/>
    </location>
</feature>
<feature type="compositionally biased region" description="Basic residues" evidence="1">
    <location>
        <begin position="98"/>
        <end position="111"/>
    </location>
</feature>
<protein>
    <submittedName>
        <fullName evidence="2">Putative potassium transporter 8</fullName>
    </submittedName>
</protein>
<evidence type="ECO:0000313" key="2">
    <source>
        <dbReference type="EMBL" id="OEL25189.1"/>
    </source>
</evidence>
<gene>
    <name evidence="2" type="ORF">BAE44_0013790</name>
</gene>
<feature type="compositionally biased region" description="Basic residues" evidence="1">
    <location>
        <begin position="256"/>
        <end position="271"/>
    </location>
</feature>
<organism evidence="2 3">
    <name type="scientific">Dichanthelium oligosanthes</name>
    <dbReference type="NCBI Taxonomy" id="888268"/>
    <lineage>
        <taxon>Eukaryota</taxon>
        <taxon>Viridiplantae</taxon>
        <taxon>Streptophyta</taxon>
        <taxon>Embryophyta</taxon>
        <taxon>Tracheophyta</taxon>
        <taxon>Spermatophyta</taxon>
        <taxon>Magnoliopsida</taxon>
        <taxon>Liliopsida</taxon>
        <taxon>Poales</taxon>
        <taxon>Poaceae</taxon>
        <taxon>PACMAD clade</taxon>
        <taxon>Panicoideae</taxon>
        <taxon>Panicodae</taxon>
        <taxon>Paniceae</taxon>
        <taxon>Dichantheliinae</taxon>
        <taxon>Dichanthelium</taxon>
    </lineage>
</organism>
<evidence type="ECO:0000256" key="1">
    <source>
        <dbReference type="SAM" id="MobiDB-lite"/>
    </source>
</evidence>
<dbReference type="AlphaFoldDB" id="A0A1E5VJA1"/>
<proteinExistence type="predicted"/>
<feature type="region of interest" description="Disordered" evidence="1">
    <location>
        <begin position="150"/>
        <end position="314"/>
    </location>
</feature>
<feature type="non-terminal residue" evidence="2">
    <location>
        <position position="1"/>
    </location>
</feature>
<feature type="region of interest" description="Disordered" evidence="1">
    <location>
        <begin position="85"/>
        <end position="137"/>
    </location>
</feature>
<evidence type="ECO:0000313" key="3">
    <source>
        <dbReference type="Proteomes" id="UP000095767"/>
    </source>
</evidence>
<accession>A0A1E5VJA1</accession>
<feature type="compositionally biased region" description="Low complexity" evidence="1">
    <location>
        <begin position="150"/>
        <end position="170"/>
    </location>
</feature>
<comment type="caution">
    <text evidence="2">The sequence shown here is derived from an EMBL/GenBank/DDBJ whole genome shotgun (WGS) entry which is preliminary data.</text>
</comment>
<keyword evidence="3" id="KW-1185">Reference proteome</keyword>
<dbReference type="Proteomes" id="UP000095767">
    <property type="component" value="Unassembled WGS sequence"/>
</dbReference>
<dbReference type="EMBL" id="LWDX02037866">
    <property type="protein sequence ID" value="OEL25189.1"/>
    <property type="molecule type" value="Genomic_DNA"/>
</dbReference>
<reference evidence="2 3" key="1">
    <citation type="submission" date="2016-09" db="EMBL/GenBank/DDBJ databases">
        <title>The draft genome of Dichanthelium oligosanthes: A C3 panicoid grass species.</title>
        <authorList>
            <person name="Studer A.J."/>
            <person name="Schnable J.C."/>
            <person name="Brutnell T.P."/>
        </authorList>
    </citation>
    <scope>NUCLEOTIDE SEQUENCE [LARGE SCALE GENOMIC DNA]</scope>
    <source>
        <strain evidence="3">cv. Kellogg 1175</strain>
        <tissue evidence="2">Leaf</tissue>
    </source>
</reference>
<sequence>TSGDNSDAGDHIPYIPGHRSVLAQATNSGFCLPPLLWIYRSPLLLGVADQVPGGGVAPDPPRAHPNGCDAHLALHDHQEVRVRPAQQGHPGVAPRPGRQARHGPCPRHWPRVHGPDVGRPGQLLPVRDQPPGVPQGAGVRVRQVGAGAVRVPGGAVPDRPRRPAGAPVVPVHREVRVPRRAPGRGLVRDGAGGDTGHVHKAGRVVPVQRGQRAGAGAGGQRAGTAADGDREQPAPAPRELRPPGQHAALGRVHRGDARRRHNGRHRGRRRHGGDQPGAEAGAVLHRQPRAEPGRRGQQQAGSGGAGGAGVGAGVRHSVHPGALARAVQARVVGAEAAGGGRRVQLPAAQLPRPRRGAARTAGVAAGGRHGVRALRLRRRDLFLLNA</sequence>